<protein>
    <submittedName>
        <fullName evidence="1">Uncharacterized protein</fullName>
    </submittedName>
</protein>
<gene>
    <name evidence="1" type="ORF">CEUTPL_LOCUS13551</name>
</gene>
<reference evidence="1" key="1">
    <citation type="submission" date="2022-01" db="EMBL/GenBank/DDBJ databases">
        <authorList>
            <person name="King R."/>
        </authorList>
    </citation>
    <scope>NUCLEOTIDE SEQUENCE</scope>
</reference>
<organism evidence="1 2">
    <name type="scientific">Ceutorhynchus assimilis</name>
    <name type="common">cabbage seed weevil</name>
    <dbReference type="NCBI Taxonomy" id="467358"/>
    <lineage>
        <taxon>Eukaryota</taxon>
        <taxon>Metazoa</taxon>
        <taxon>Ecdysozoa</taxon>
        <taxon>Arthropoda</taxon>
        <taxon>Hexapoda</taxon>
        <taxon>Insecta</taxon>
        <taxon>Pterygota</taxon>
        <taxon>Neoptera</taxon>
        <taxon>Endopterygota</taxon>
        <taxon>Coleoptera</taxon>
        <taxon>Polyphaga</taxon>
        <taxon>Cucujiformia</taxon>
        <taxon>Curculionidae</taxon>
        <taxon>Ceutorhynchinae</taxon>
        <taxon>Ceutorhynchus</taxon>
    </lineage>
</organism>
<name>A0A9N9N129_9CUCU</name>
<sequence>MEHHSKESREESSGKLTSLSKIYPFTFQFFSGKLAKRKLRNFSKRKRKVRNS</sequence>
<proteinExistence type="predicted"/>
<evidence type="ECO:0000313" key="1">
    <source>
        <dbReference type="EMBL" id="CAG9773152.1"/>
    </source>
</evidence>
<accession>A0A9N9N129</accession>
<evidence type="ECO:0000313" key="2">
    <source>
        <dbReference type="Proteomes" id="UP001152799"/>
    </source>
</evidence>
<dbReference type="AlphaFoldDB" id="A0A9N9N129"/>
<dbReference type="EMBL" id="OU892285">
    <property type="protein sequence ID" value="CAG9773152.1"/>
    <property type="molecule type" value="Genomic_DNA"/>
</dbReference>
<keyword evidence="2" id="KW-1185">Reference proteome</keyword>
<dbReference type="Proteomes" id="UP001152799">
    <property type="component" value="Chromosome 9"/>
</dbReference>